<dbReference type="PANTHER" id="PTHR43776">
    <property type="entry name" value="TRANSPORT ATP-BINDING PROTEIN"/>
    <property type="match status" value="1"/>
</dbReference>
<evidence type="ECO:0000256" key="1">
    <source>
        <dbReference type="ARBA" id="ARBA00004417"/>
    </source>
</evidence>
<organism evidence="7 8">
    <name type="scientific">Rhizobium tropici</name>
    <dbReference type="NCBI Taxonomy" id="398"/>
    <lineage>
        <taxon>Bacteria</taxon>
        <taxon>Pseudomonadati</taxon>
        <taxon>Pseudomonadota</taxon>
        <taxon>Alphaproteobacteria</taxon>
        <taxon>Hyphomicrobiales</taxon>
        <taxon>Rhizobiaceae</taxon>
        <taxon>Rhizobium/Agrobacterium group</taxon>
        <taxon>Rhizobium</taxon>
    </lineage>
</organism>
<keyword evidence="4" id="KW-0547">Nucleotide-binding</keyword>
<dbReference type="PANTHER" id="PTHR43776:SF7">
    <property type="entry name" value="D,D-DIPEPTIDE TRANSPORT ATP-BINDING PROTEIN DDPF-RELATED"/>
    <property type="match status" value="1"/>
</dbReference>
<dbReference type="PROSITE" id="PS50893">
    <property type="entry name" value="ABC_TRANSPORTER_2"/>
    <property type="match status" value="2"/>
</dbReference>
<dbReference type="PROSITE" id="PS00211">
    <property type="entry name" value="ABC_TRANSPORTER_1"/>
    <property type="match status" value="2"/>
</dbReference>
<dbReference type="InterPro" id="IPR003439">
    <property type="entry name" value="ABC_transporter-like_ATP-bd"/>
</dbReference>
<sequence length="557" mass="60408">MSDENVKTPLLRVRNLGLRHLSAFGPVTILTNVSFELDRGEILGIIGESGAGKSTLGNAVLGLLAPDFQQTAGTIEFDGKSIGAMTPGERDALRGRRISAIFQDHTSSLDPLMSVGMQVEETILAVDRSLPKLQARAHALELLARVGIPDPERRYGDYPHQFSGGQRQRIVIAIALAGSPDIIIADEPTSALDATVQKQILGLLRTLVDETDVSIILVTHDMGVVSEITDRVLVMRKGQVVEQDQTVAILDAPRNDYTRNLLAAVPRLRISAPAVNAGHGGGQDPSSQISDHRDMFLVVEDLSKTFSPPGLAWWLGQNSPKFALRDVSLQLQRGTITGIVGESGSGKTTLGRIVAGLDTGSTGRIIIGGSEYDVSKNGRRSGLLGRVQMIFQDPAMSLNPRMTIEETLRESVRFGAVSCHDGEHNDLVTMMDRLGLARNVLSRYPHQLSGGQKQRACIARALLARPQIIVADEPTSALDVSVQAEIVRLLKDTISEQDITMIFISHDLAVVQQLCDSLYIFRDGRVEDAGPCDAVFSQSRNPYTQTLISARPHRFTA</sequence>
<reference evidence="7 8" key="1">
    <citation type="submission" date="2018-06" db="EMBL/GenBank/DDBJ databases">
        <title>Whole Genome Sequence of an efficient microsymbiont, Rhizobium tropici.</title>
        <authorList>
            <person name="Srinivasan R."/>
            <person name="Singh H.V."/>
            <person name="Srivastava R."/>
            <person name="Kumari B."/>
            <person name="Radhakrishna A."/>
        </authorList>
    </citation>
    <scope>NUCLEOTIDE SEQUENCE [LARGE SCALE GENOMIC DNA]</scope>
    <source>
        <strain evidence="7 8">IGFRI Rhizo-19</strain>
    </source>
</reference>
<evidence type="ECO:0000313" key="7">
    <source>
        <dbReference type="EMBL" id="RAX40294.1"/>
    </source>
</evidence>
<dbReference type="AlphaFoldDB" id="A0A329YDZ6"/>
<name>A0A329YDZ6_RHITR</name>
<dbReference type="GO" id="GO:0005524">
    <property type="term" value="F:ATP binding"/>
    <property type="evidence" value="ECO:0007669"/>
    <property type="project" value="UniProtKB-KW"/>
</dbReference>
<evidence type="ECO:0000256" key="4">
    <source>
        <dbReference type="ARBA" id="ARBA00022741"/>
    </source>
</evidence>
<evidence type="ECO:0000256" key="5">
    <source>
        <dbReference type="ARBA" id="ARBA00022840"/>
    </source>
</evidence>
<accession>A0A329YDZ6</accession>
<dbReference type="RefSeq" id="WP_112342898.1">
    <property type="nucleotide sequence ID" value="NZ_QMKK01000042.1"/>
</dbReference>
<dbReference type="GO" id="GO:0016887">
    <property type="term" value="F:ATP hydrolysis activity"/>
    <property type="evidence" value="ECO:0007669"/>
    <property type="project" value="InterPro"/>
</dbReference>
<comment type="similarity">
    <text evidence="2">Belongs to the ABC transporter superfamily.</text>
</comment>
<feature type="domain" description="ABC transporter" evidence="6">
    <location>
        <begin position="297"/>
        <end position="548"/>
    </location>
</feature>
<keyword evidence="3" id="KW-0813">Transport</keyword>
<evidence type="ECO:0000256" key="2">
    <source>
        <dbReference type="ARBA" id="ARBA00005417"/>
    </source>
</evidence>
<dbReference type="EMBL" id="QMKK01000042">
    <property type="protein sequence ID" value="RAX40294.1"/>
    <property type="molecule type" value="Genomic_DNA"/>
</dbReference>
<dbReference type="Proteomes" id="UP000251205">
    <property type="component" value="Unassembled WGS sequence"/>
</dbReference>
<dbReference type="OrthoDB" id="8108137at2"/>
<evidence type="ECO:0000259" key="6">
    <source>
        <dbReference type="PROSITE" id="PS50893"/>
    </source>
</evidence>
<dbReference type="FunFam" id="3.40.50.300:FF:000016">
    <property type="entry name" value="Oligopeptide ABC transporter ATP-binding component"/>
    <property type="match status" value="1"/>
</dbReference>
<dbReference type="NCBIfam" id="NF008453">
    <property type="entry name" value="PRK11308.1"/>
    <property type="match status" value="2"/>
</dbReference>
<comment type="caution">
    <text evidence="7">The sequence shown here is derived from an EMBL/GenBank/DDBJ whole genome shotgun (WGS) entry which is preliminary data.</text>
</comment>
<keyword evidence="5 7" id="KW-0067">ATP-binding</keyword>
<proteinExistence type="inferred from homology"/>
<dbReference type="Pfam" id="PF08352">
    <property type="entry name" value="oligo_HPY"/>
    <property type="match status" value="2"/>
</dbReference>
<evidence type="ECO:0000313" key="8">
    <source>
        <dbReference type="Proteomes" id="UP000251205"/>
    </source>
</evidence>
<dbReference type="InterPro" id="IPR050319">
    <property type="entry name" value="ABC_transp_ATP-bind"/>
</dbReference>
<dbReference type="Pfam" id="PF00005">
    <property type="entry name" value="ABC_tran"/>
    <property type="match status" value="2"/>
</dbReference>
<dbReference type="Gene3D" id="3.40.50.300">
    <property type="entry name" value="P-loop containing nucleotide triphosphate hydrolases"/>
    <property type="match status" value="2"/>
</dbReference>
<dbReference type="InterPro" id="IPR013563">
    <property type="entry name" value="Oligopep_ABC_C"/>
</dbReference>
<dbReference type="GO" id="GO:0055085">
    <property type="term" value="P:transmembrane transport"/>
    <property type="evidence" value="ECO:0007669"/>
    <property type="project" value="UniProtKB-ARBA"/>
</dbReference>
<gene>
    <name evidence="7" type="ORF">DQ393_16855</name>
</gene>
<dbReference type="SMART" id="SM00382">
    <property type="entry name" value="AAA"/>
    <property type="match status" value="2"/>
</dbReference>
<comment type="subcellular location">
    <subcellularLocation>
        <location evidence="1">Cell inner membrane</location>
        <topology evidence="1">Peripheral membrane protein</topology>
    </subcellularLocation>
</comment>
<feature type="domain" description="ABC transporter" evidence="6">
    <location>
        <begin position="11"/>
        <end position="262"/>
    </location>
</feature>
<evidence type="ECO:0000256" key="3">
    <source>
        <dbReference type="ARBA" id="ARBA00022448"/>
    </source>
</evidence>
<dbReference type="InterPro" id="IPR027417">
    <property type="entry name" value="P-loop_NTPase"/>
</dbReference>
<dbReference type="GO" id="GO:0015833">
    <property type="term" value="P:peptide transport"/>
    <property type="evidence" value="ECO:0007669"/>
    <property type="project" value="InterPro"/>
</dbReference>
<dbReference type="InterPro" id="IPR017871">
    <property type="entry name" value="ABC_transporter-like_CS"/>
</dbReference>
<dbReference type="InterPro" id="IPR003593">
    <property type="entry name" value="AAA+_ATPase"/>
</dbReference>
<dbReference type="SUPFAM" id="SSF52540">
    <property type="entry name" value="P-loop containing nucleoside triphosphate hydrolases"/>
    <property type="match status" value="2"/>
</dbReference>
<dbReference type="GO" id="GO:0005886">
    <property type="term" value="C:plasma membrane"/>
    <property type="evidence" value="ECO:0007669"/>
    <property type="project" value="UniProtKB-SubCell"/>
</dbReference>
<protein>
    <submittedName>
        <fullName evidence="7">ABC transporter ATP-binding protein</fullName>
    </submittedName>
</protein>
<dbReference type="CDD" id="cd03257">
    <property type="entry name" value="ABC_NikE_OppD_transporters"/>
    <property type="match status" value="2"/>
</dbReference>